<gene>
    <name evidence="1" type="ORF">QAD02_004093</name>
</gene>
<dbReference type="EMBL" id="CM056743">
    <property type="protein sequence ID" value="KAJ8672833.1"/>
    <property type="molecule type" value="Genomic_DNA"/>
</dbReference>
<reference evidence="1" key="1">
    <citation type="submission" date="2023-04" db="EMBL/GenBank/DDBJ databases">
        <title>A chromosome-level genome assembly of the parasitoid wasp Eretmocerus hayati.</title>
        <authorList>
            <person name="Zhong Y."/>
            <person name="Liu S."/>
            <person name="Liu Y."/>
        </authorList>
    </citation>
    <scope>NUCLEOTIDE SEQUENCE</scope>
    <source>
        <strain evidence="1">ZJU_SS_LIU_2023</strain>
    </source>
</reference>
<keyword evidence="2" id="KW-1185">Reference proteome</keyword>
<comment type="caution">
    <text evidence="1">The sequence shown here is derived from an EMBL/GenBank/DDBJ whole genome shotgun (WGS) entry which is preliminary data.</text>
</comment>
<evidence type="ECO:0000313" key="2">
    <source>
        <dbReference type="Proteomes" id="UP001239111"/>
    </source>
</evidence>
<sequence length="371" mass="43298">MSILFTSSDGCIISHIDYLNDIYKNVDLDGKIRKLKFKDDFFKINSQFLRQNQIKNVNEVEKDQRPPRKKMKKVQSLPENLQEQNNFVKIIGERILNSASELQILKKMAVDHNEEARLASKNFFLNEICLSHQFCGSNSRDLPVVAEYSNEKFVFPANSKFYSYDIRSIRQSFQIDDHFDLILLDPPWWNKSIRRKNVKFKEGSYKMLRNEEIEQIPIGQLLNPTGIVAVWCTNNITQMKSILEQIFPTWGVSMKGKWYWLKISQNCEPICDFGTNHGKQPYEQIIFATLSSNTQLNLPQDKVIVSVPSAVHSHKPPLSEILSPYLPEKPKCLEIFARYLLPNWTSCGLEVLKFQRLSLFTMMDQEQFEEN</sequence>
<protein>
    <submittedName>
        <fullName evidence="1">Uncharacterized protein</fullName>
    </submittedName>
</protein>
<dbReference type="Proteomes" id="UP001239111">
    <property type="component" value="Chromosome 3"/>
</dbReference>
<evidence type="ECO:0000313" key="1">
    <source>
        <dbReference type="EMBL" id="KAJ8672833.1"/>
    </source>
</evidence>
<proteinExistence type="predicted"/>
<accession>A0ACC2NNT1</accession>
<organism evidence="1 2">
    <name type="scientific">Eretmocerus hayati</name>
    <dbReference type="NCBI Taxonomy" id="131215"/>
    <lineage>
        <taxon>Eukaryota</taxon>
        <taxon>Metazoa</taxon>
        <taxon>Ecdysozoa</taxon>
        <taxon>Arthropoda</taxon>
        <taxon>Hexapoda</taxon>
        <taxon>Insecta</taxon>
        <taxon>Pterygota</taxon>
        <taxon>Neoptera</taxon>
        <taxon>Endopterygota</taxon>
        <taxon>Hymenoptera</taxon>
        <taxon>Apocrita</taxon>
        <taxon>Proctotrupomorpha</taxon>
        <taxon>Chalcidoidea</taxon>
        <taxon>Aphelinidae</taxon>
        <taxon>Aphelininae</taxon>
        <taxon>Eretmocerus</taxon>
    </lineage>
</organism>
<name>A0ACC2NNT1_9HYME</name>